<keyword evidence="3 7" id="KW-0812">Transmembrane</keyword>
<dbReference type="InterPro" id="IPR025857">
    <property type="entry name" value="MacB_PCD"/>
</dbReference>
<dbReference type="AlphaFoldDB" id="R7B0V8"/>
<keyword evidence="5 7" id="KW-0472">Membrane</keyword>
<reference evidence="10" key="1">
    <citation type="submission" date="2012-11" db="EMBL/GenBank/DDBJ databases">
        <title>Dependencies among metagenomic species, viruses, plasmids and units of genetic variation.</title>
        <authorList>
            <person name="Nielsen H.B."/>
            <person name="Almeida M."/>
            <person name="Juncker A.S."/>
            <person name="Rasmussen S."/>
            <person name="Li J."/>
            <person name="Sunagawa S."/>
            <person name="Plichta D."/>
            <person name="Gautier L."/>
            <person name="Le Chatelier E."/>
            <person name="Peletier E."/>
            <person name="Bonde I."/>
            <person name="Nielsen T."/>
            <person name="Manichanh C."/>
            <person name="Arumugam M."/>
            <person name="Batto J."/>
            <person name="Santos M.B.Q.D."/>
            <person name="Blom N."/>
            <person name="Borruel N."/>
            <person name="Burgdorf K.S."/>
            <person name="Boumezbeur F."/>
            <person name="Casellas F."/>
            <person name="Dore J."/>
            <person name="Guarner F."/>
            <person name="Hansen T."/>
            <person name="Hildebrand F."/>
            <person name="Kaas R.S."/>
            <person name="Kennedy S."/>
            <person name="Kristiansen K."/>
            <person name="Kultima J.R."/>
            <person name="Leonard P."/>
            <person name="Levenez F."/>
            <person name="Lund O."/>
            <person name="Moumen B."/>
            <person name="Le Paslier D."/>
            <person name="Pons N."/>
            <person name="Pedersen O."/>
            <person name="Prifti E."/>
            <person name="Qin J."/>
            <person name="Raes J."/>
            <person name="Tap J."/>
            <person name="Tims S."/>
            <person name="Ussery D.W."/>
            <person name="Yamada T."/>
            <person name="MetaHit consortium"/>
            <person name="Renault P."/>
            <person name="Sicheritz-Ponten T."/>
            <person name="Bork P."/>
            <person name="Wang J."/>
            <person name="Brunak S."/>
            <person name="Ehrlich S.D."/>
        </authorList>
    </citation>
    <scope>NUCLEOTIDE SEQUENCE [LARGE SCALE GENOMIC DNA]</scope>
</reference>
<evidence type="ECO:0000259" key="9">
    <source>
        <dbReference type="Pfam" id="PF12704"/>
    </source>
</evidence>
<dbReference type="Pfam" id="PF12704">
    <property type="entry name" value="MacB_PCD"/>
    <property type="match status" value="1"/>
</dbReference>
<keyword evidence="2" id="KW-1003">Cell membrane</keyword>
<feature type="domain" description="MacB-like periplasmic core" evidence="9">
    <location>
        <begin position="22"/>
        <end position="242"/>
    </location>
</feature>
<feature type="domain" description="ABC3 transporter permease C-terminal" evidence="8">
    <location>
        <begin position="281"/>
        <end position="393"/>
    </location>
</feature>
<feature type="transmembrane region" description="Helical" evidence="7">
    <location>
        <begin position="363"/>
        <end position="383"/>
    </location>
</feature>
<evidence type="ECO:0000256" key="7">
    <source>
        <dbReference type="SAM" id="Phobius"/>
    </source>
</evidence>
<evidence type="ECO:0000256" key="5">
    <source>
        <dbReference type="ARBA" id="ARBA00023136"/>
    </source>
</evidence>
<protein>
    <recommendedName>
        <fullName evidence="12">ABC transporter permease protein</fullName>
    </recommendedName>
</protein>
<accession>R7B0V8</accession>
<sequence>MDILKQSISMSIKNIRTNKMRSFLTTLGIIIGVTAVIALITIVHGVYDSVMGQFSELGANTITVSVTGNAMKTGISDSDIENIEALKYVNGTSPSVTTTATVMYEGSKNTVTVQGRSDAYFRNTTTNLVLGRELTSLEMDGSVYTCIIDRDCAQTFFLGTNPLGQTLKLNGYTYTVVGLTDDGSDDDNSSFNSFGQSSGSAGTVIIPYRNALRMTSSGNITSLEVYVSDTQYSDAVTAAVKNILSESFSNDSDSYNVTNMDSLIQSMETTENMLMAMLGGIASISLLVGGIGIMNMMLVSVSERTKEIGLRKALGAEPSRIQMQFLLESIFLSLTGGFVGVILGLIISYVASTLMSTTFEIQMSAILLGVGFSAAIGIIFGWVPARRASRLNPIDALRNSDG</sequence>
<dbReference type="PANTHER" id="PTHR30572:SF4">
    <property type="entry name" value="ABC TRANSPORTER PERMEASE YTRF"/>
    <property type="match status" value="1"/>
</dbReference>
<evidence type="ECO:0008006" key="12">
    <source>
        <dbReference type="Google" id="ProtNLM"/>
    </source>
</evidence>
<comment type="subcellular location">
    <subcellularLocation>
        <location evidence="1">Cell membrane</location>
        <topology evidence="1">Multi-pass membrane protein</topology>
    </subcellularLocation>
</comment>
<evidence type="ECO:0000256" key="1">
    <source>
        <dbReference type="ARBA" id="ARBA00004651"/>
    </source>
</evidence>
<feature type="transmembrane region" description="Helical" evidence="7">
    <location>
        <begin position="21"/>
        <end position="47"/>
    </location>
</feature>
<evidence type="ECO:0000256" key="4">
    <source>
        <dbReference type="ARBA" id="ARBA00022989"/>
    </source>
</evidence>
<evidence type="ECO:0000313" key="10">
    <source>
        <dbReference type="EMBL" id="CDD56891.1"/>
    </source>
</evidence>
<evidence type="ECO:0000259" key="8">
    <source>
        <dbReference type="Pfam" id="PF02687"/>
    </source>
</evidence>
<dbReference type="GO" id="GO:0022857">
    <property type="term" value="F:transmembrane transporter activity"/>
    <property type="evidence" value="ECO:0007669"/>
    <property type="project" value="TreeGrafter"/>
</dbReference>
<dbReference type="Pfam" id="PF02687">
    <property type="entry name" value="FtsX"/>
    <property type="match status" value="1"/>
</dbReference>
<evidence type="ECO:0000313" key="11">
    <source>
        <dbReference type="Proteomes" id="UP000018141"/>
    </source>
</evidence>
<name>R7B0V8_9FIRM</name>
<feature type="transmembrane region" description="Helical" evidence="7">
    <location>
        <begin position="330"/>
        <end position="351"/>
    </location>
</feature>
<dbReference type="PANTHER" id="PTHR30572">
    <property type="entry name" value="MEMBRANE COMPONENT OF TRANSPORTER-RELATED"/>
    <property type="match status" value="1"/>
</dbReference>
<dbReference type="Proteomes" id="UP000018141">
    <property type="component" value="Unassembled WGS sequence"/>
</dbReference>
<gene>
    <name evidence="10" type="ORF">BN656_01290</name>
</gene>
<keyword evidence="4 7" id="KW-1133">Transmembrane helix</keyword>
<dbReference type="GO" id="GO:0005886">
    <property type="term" value="C:plasma membrane"/>
    <property type="evidence" value="ECO:0007669"/>
    <property type="project" value="UniProtKB-SubCell"/>
</dbReference>
<feature type="transmembrane region" description="Helical" evidence="7">
    <location>
        <begin position="273"/>
        <end position="298"/>
    </location>
</feature>
<comment type="similarity">
    <text evidence="6">Belongs to the ABC-4 integral membrane protein family.</text>
</comment>
<dbReference type="InterPro" id="IPR003838">
    <property type="entry name" value="ABC3_permease_C"/>
</dbReference>
<evidence type="ECO:0000256" key="2">
    <source>
        <dbReference type="ARBA" id="ARBA00022475"/>
    </source>
</evidence>
<proteinExistence type="inferred from homology"/>
<dbReference type="InterPro" id="IPR050250">
    <property type="entry name" value="Macrolide_Exporter_MacB"/>
</dbReference>
<evidence type="ECO:0000256" key="3">
    <source>
        <dbReference type="ARBA" id="ARBA00022692"/>
    </source>
</evidence>
<dbReference type="EMBL" id="CBHH010000038">
    <property type="protein sequence ID" value="CDD56891.1"/>
    <property type="molecule type" value="Genomic_DNA"/>
</dbReference>
<comment type="caution">
    <text evidence="10">The sequence shown here is derived from an EMBL/GenBank/DDBJ whole genome shotgun (WGS) entry which is preliminary data.</text>
</comment>
<organism evidence="10 11">
    <name type="scientific">Bacteroides pectinophilus CAG:437</name>
    <dbReference type="NCBI Taxonomy" id="1263051"/>
    <lineage>
        <taxon>Bacteria</taxon>
        <taxon>Bacillati</taxon>
        <taxon>Bacillota</taxon>
        <taxon>Clostridia</taxon>
        <taxon>Eubacteriales</taxon>
    </lineage>
</organism>
<evidence type="ECO:0000256" key="6">
    <source>
        <dbReference type="ARBA" id="ARBA00038076"/>
    </source>
</evidence>